<sequence length="114" mass="13271">MLPEHVDDLRLGVRGQEGELRGRRPSAREVGRRLAATVAERGDVVGARGGLLVGERSEPHPRVALVDLRAPAPVRLRHDALVPRRPLRRRRRRRMRRHDLVRRRHLRDRGSCWR</sequence>
<name>A0A0A9H669_ARUDO</name>
<reference evidence="2" key="2">
    <citation type="journal article" date="2015" name="Data Brief">
        <title>Shoot transcriptome of the giant reed, Arundo donax.</title>
        <authorList>
            <person name="Barrero R.A."/>
            <person name="Guerrero F.D."/>
            <person name="Moolhuijzen P."/>
            <person name="Goolsby J.A."/>
            <person name="Tidwell J."/>
            <person name="Bellgard S.E."/>
            <person name="Bellgard M.I."/>
        </authorList>
    </citation>
    <scope>NUCLEOTIDE SEQUENCE</scope>
    <source>
        <tissue evidence="2">Shoot tissue taken approximately 20 cm above the soil surface</tissue>
    </source>
</reference>
<dbReference type="EMBL" id="GBRH01169503">
    <property type="protein sequence ID" value="JAE28393.1"/>
    <property type="molecule type" value="Transcribed_RNA"/>
</dbReference>
<accession>A0A0A9H669</accession>
<feature type="compositionally biased region" description="Basic residues" evidence="1">
    <location>
        <begin position="87"/>
        <end position="107"/>
    </location>
</feature>
<protein>
    <submittedName>
        <fullName evidence="2">Uncharacterized protein</fullName>
    </submittedName>
</protein>
<evidence type="ECO:0000313" key="2">
    <source>
        <dbReference type="EMBL" id="JAE28393.1"/>
    </source>
</evidence>
<dbReference type="AlphaFoldDB" id="A0A0A9H669"/>
<reference evidence="2" key="1">
    <citation type="submission" date="2014-09" db="EMBL/GenBank/DDBJ databases">
        <authorList>
            <person name="Magalhaes I.L.F."/>
            <person name="Oliveira U."/>
            <person name="Santos F.R."/>
            <person name="Vidigal T.H.D.A."/>
            <person name="Brescovit A.D."/>
            <person name="Santos A.J."/>
        </authorList>
    </citation>
    <scope>NUCLEOTIDE SEQUENCE</scope>
    <source>
        <tissue evidence="2">Shoot tissue taken approximately 20 cm above the soil surface</tissue>
    </source>
</reference>
<feature type="region of interest" description="Disordered" evidence="1">
    <location>
        <begin position="87"/>
        <end position="114"/>
    </location>
</feature>
<evidence type="ECO:0000256" key="1">
    <source>
        <dbReference type="SAM" id="MobiDB-lite"/>
    </source>
</evidence>
<organism evidence="2">
    <name type="scientific">Arundo donax</name>
    <name type="common">Giant reed</name>
    <name type="synonym">Donax arundinaceus</name>
    <dbReference type="NCBI Taxonomy" id="35708"/>
    <lineage>
        <taxon>Eukaryota</taxon>
        <taxon>Viridiplantae</taxon>
        <taxon>Streptophyta</taxon>
        <taxon>Embryophyta</taxon>
        <taxon>Tracheophyta</taxon>
        <taxon>Spermatophyta</taxon>
        <taxon>Magnoliopsida</taxon>
        <taxon>Liliopsida</taxon>
        <taxon>Poales</taxon>
        <taxon>Poaceae</taxon>
        <taxon>PACMAD clade</taxon>
        <taxon>Arundinoideae</taxon>
        <taxon>Arundineae</taxon>
        <taxon>Arundo</taxon>
    </lineage>
</organism>
<proteinExistence type="predicted"/>